<dbReference type="SUPFAM" id="SSF46785">
    <property type="entry name" value="Winged helix' DNA-binding domain"/>
    <property type="match status" value="1"/>
</dbReference>
<accession>G5KI18</accession>
<evidence type="ECO:0000259" key="5">
    <source>
        <dbReference type="PROSITE" id="PS50931"/>
    </source>
</evidence>
<evidence type="ECO:0000256" key="3">
    <source>
        <dbReference type="ARBA" id="ARBA00023125"/>
    </source>
</evidence>
<name>G5KI18_9STRE</name>
<dbReference type="Proteomes" id="UP000005388">
    <property type="component" value="Unassembled WGS sequence"/>
</dbReference>
<proteinExistence type="inferred from homology"/>
<dbReference type="EMBL" id="AEUZ02000001">
    <property type="protein sequence ID" value="EHJ56771.1"/>
    <property type="molecule type" value="Genomic_DNA"/>
</dbReference>
<dbReference type="AlphaFoldDB" id="G5KI18"/>
<sequence length="297" mass="34041">MNLQHLRYFVTLANLEHYTKAAEQLHITQPTLSHAIAMIEEELGLPLFKKQGRNVILTKEGDVFKEEIQKALSIIDDTVVTMQAHAQMTIQLDIALLRSLSHYIVPNLIRDFMSNYPNHHIQFNFFNDSGMSIDLLQGVIDGKYDLAFCSKLDQYKQISYIPIAVQDMVLVVPKDHPLSTLDKVQLKDTLSYPQIWFSKRSGLRPIYNNLFKGFSDEVTVAFEVEEDETIAGLVAQQFGISILPRMDLLQTLDVDIIELDELKASHYYYLAYLTDAKISPATEDFISYVTKSFKQKK</sequence>
<evidence type="ECO:0000313" key="6">
    <source>
        <dbReference type="EMBL" id="EHJ56771.1"/>
    </source>
</evidence>
<dbReference type="RefSeq" id="WP_006739515.1">
    <property type="nucleotide sequence ID" value="NZ_AEUZ02000001.1"/>
</dbReference>
<dbReference type="eggNOG" id="COG0583">
    <property type="taxonomic scope" value="Bacteria"/>
</dbReference>
<comment type="caution">
    <text evidence="6">The sequence shown here is derived from an EMBL/GenBank/DDBJ whole genome shotgun (WGS) entry which is preliminary data.</text>
</comment>
<dbReference type="InterPro" id="IPR000847">
    <property type="entry name" value="LysR_HTH_N"/>
</dbReference>
<evidence type="ECO:0000313" key="7">
    <source>
        <dbReference type="Proteomes" id="UP000005388"/>
    </source>
</evidence>
<comment type="similarity">
    <text evidence="1">Belongs to the LysR transcriptional regulatory family.</text>
</comment>
<keyword evidence="2" id="KW-0805">Transcription regulation</keyword>
<dbReference type="STRING" id="764291.STRUR_0300"/>
<dbReference type="SUPFAM" id="SSF53850">
    <property type="entry name" value="Periplasmic binding protein-like II"/>
    <property type="match status" value="1"/>
</dbReference>
<dbReference type="GO" id="GO:0032993">
    <property type="term" value="C:protein-DNA complex"/>
    <property type="evidence" value="ECO:0007669"/>
    <property type="project" value="TreeGrafter"/>
</dbReference>
<protein>
    <submittedName>
        <fullName evidence="6">LysR substrate binding domain protein</fullName>
    </submittedName>
</protein>
<evidence type="ECO:0000256" key="1">
    <source>
        <dbReference type="ARBA" id="ARBA00009437"/>
    </source>
</evidence>
<dbReference type="InterPro" id="IPR036388">
    <property type="entry name" value="WH-like_DNA-bd_sf"/>
</dbReference>
<dbReference type="Pfam" id="PF03466">
    <property type="entry name" value="LysR_substrate"/>
    <property type="match status" value="1"/>
</dbReference>
<dbReference type="PANTHER" id="PTHR30346">
    <property type="entry name" value="TRANSCRIPTIONAL DUAL REGULATOR HCAR-RELATED"/>
    <property type="match status" value="1"/>
</dbReference>
<dbReference type="GO" id="GO:0003677">
    <property type="term" value="F:DNA binding"/>
    <property type="evidence" value="ECO:0007669"/>
    <property type="project" value="UniProtKB-KW"/>
</dbReference>
<feature type="domain" description="HTH lysR-type" evidence="5">
    <location>
        <begin position="1"/>
        <end position="58"/>
    </location>
</feature>
<organism evidence="6 7">
    <name type="scientific">Streptococcus urinalis 2285-97</name>
    <dbReference type="NCBI Taxonomy" id="764291"/>
    <lineage>
        <taxon>Bacteria</taxon>
        <taxon>Bacillati</taxon>
        <taxon>Bacillota</taxon>
        <taxon>Bacilli</taxon>
        <taxon>Lactobacillales</taxon>
        <taxon>Streptococcaceae</taxon>
        <taxon>Streptococcus</taxon>
    </lineage>
</organism>
<keyword evidence="7" id="KW-1185">Reference proteome</keyword>
<gene>
    <name evidence="6" type="ORF">STRUR_0300</name>
</gene>
<evidence type="ECO:0000256" key="4">
    <source>
        <dbReference type="ARBA" id="ARBA00023163"/>
    </source>
</evidence>
<dbReference type="PANTHER" id="PTHR30346:SF28">
    <property type="entry name" value="HTH-TYPE TRANSCRIPTIONAL REGULATOR CYNR"/>
    <property type="match status" value="1"/>
</dbReference>
<dbReference type="PROSITE" id="PS50931">
    <property type="entry name" value="HTH_LYSR"/>
    <property type="match status" value="1"/>
</dbReference>
<dbReference type="Gene3D" id="3.40.190.290">
    <property type="match status" value="1"/>
</dbReference>
<evidence type="ECO:0000256" key="2">
    <source>
        <dbReference type="ARBA" id="ARBA00023015"/>
    </source>
</evidence>
<keyword evidence="3" id="KW-0238">DNA-binding</keyword>
<dbReference type="InterPro" id="IPR005119">
    <property type="entry name" value="LysR_subst-bd"/>
</dbReference>
<dbReference type="InterPro" id="IPR036390">
    <property type="entry name" value="WH_DNA-bd_sf"/>
</dbReference>
<dbReference type="Pfam" id="PF00126">
    <property type="entry name" value="HTH_1"/>
    <property type="match status" value="1"/>
</dbReference>
<keyword evidence="4" id="KW-0804">Transcription</keyword>
<dbReference type="Gene3D" id="1.10.10.10">
    <property type="entry name" value="Winged helix-like DNA-binding domain superfamily/Winged helix DNA-binding domain"/>
    <property type="match status" value="1"/>
</dbReference>
<dbReference type="GO" id="GO:0003700">
    <property type="term" value="F:DNA-binding transcription factor activity"/>
    <property type="evidence" value="ECO:0007669"/>
    <property type="project" value="InterPro"/>
</dbReference>
<dbReference type="FunFam" id="1.10.10.10:FF:000001">
    <property type="entry name" value="LysR family transcriptional regulator"/>
    <property type="match status" value="1"/>
</dbReference>
<dbReference type="PRINTS" id="PR00039">
    <property type="entry name" value="HTHLYSR"/>
</dbReference>
<reference evidence="6 7" key="1">
    <citation type="journal article" date="2014" name="Int. J. Syst. Evol. Microbiol.">
        <title>Phylogenomics and the dynamic genome evolution of the genus Streptococcus.</title>
        <authorList>
            <consortium name="The Broad Institute Genome Sequencing Platform"/>
            <person name="Richards V.P."/>
            <person name="Palmer S.R."/>
            <person name="Pavinski Bitar P.D."/>
            <person name="Qin X."/>
            <person name="Weinstock G.M."/>
            <person name="Highlander S.K."/>
            <person name="Town C.D."/>
            <person name="Burne R.A."/>
            <person name="Stanhope M.J."/>
        </authorList>
    </citation>
    <scope>NUCLEOTIDE SEQUENCE [LARGE SCALE GENOMIC DNA]</scope>
    <source>
        <strain evidence="6 7">2285-97</strain>
    </source>
</reference>